<dbReference type="EMBL" id="JTDN01000001">
    <property type="protein sequence ID" value="KHL25785.1"/>
    <property type="molecule type" value="Genomic_DNA"/>
</dbReference>
<accession>A0A0B2C0V4</accession>
<dbReference type="RefSeq" id="WP_039094459.1">
    <property type="nucleotide sequence ID" value="NZ_JTDN01000001.1"/>
</dbReference>
<comment type="caution">
    <text evidence="1">The sequence shown here is derived from an EMBL/GenBank/DDBJ whole genome shotgun (WGS) entry which is preliminary data.</text>
</comment>
<gene>
    <name evidence="1" type="ORF">PK98_03990</name>
</gene>
<dbReference type="Proteomes" id="UP000030988">
    <property type="component" value="Unassembled WGS sequence"/>
</dbReference>
<sequence length="102" mass="11260">MERQVNQRDVHFELVNVGLRAQATAAGFVQLCKELRQAGSLDDPAIDRIKTAIAEEVALTCPRSIPRTQFRNDVYNRLDALFAGEEAVGDADALRFAATGER</sequence>
<dbReference type="OrthoDB" id="7507045at2"/>
<protein>
    <submittedName>
        <fullName evidence="1">Uncharacterized protein</fullName>
    </submittedName>
</protein>
<organism evidence="1 2">
    <name type="scientific">Croceibacterium mercuriale</name>
    <dbReference type="NCBI Taxonomy" id="1572751"/>
    <lineage>
        <taxon>Bacteria</taxon>
        <taxon>Pseudomonadati</taxon>
        <taxon>Pseudomonadota</taxon>
        <taxon>Alphaproteobacteria</taxon>
        <taxon>Sphingomonadales</taxon>
        <taxon>Erythrobacteraceae</taxon>
        <taxon>Croceibacterium</taxon>
    </lineage>
</organism>
<proteinExistence type="predicted"/>
<evidence type="ECO:0000313" key="1">
    <source>
        <dbReference type="EMBL" id="KHL25785.1"/>
    </source>
</evidence>
<keyword evidence="2" id="KW-1185">Reference proteome</keyword>
<dbReference type="AlphaFoldDB" id="A0A0B2C0V4"/>
<evidence type="ECO:0000313" key="2">
    <source>
        <dbReference type="Proteomes" id="UP000030988"/>
    </source>
</evidence>
<reference evidence="1 2" key="1">
    <citation type="submission" date="2014-11" db="EMBL/GenBank/DDBJ databases">
        <title>Draft genome sequence of Kirrobacter mercurialis.</title>
        <authorList>
            <person name="Coil D.A."/>
            <person name="Eisen J.A."/>
        </authorList>
    </citation>
    <scope>NUCLEOTIDE SEQUENCE [LARGE SCALE GENOMIC DNA]</scope>
    <source>
        <strain evidence="1 2">Coronado</strain>
    </source>
</reference>
<name>A0A0B2C0V4_9SPHN</name>